<protein>
    <submittedName>
        <fullName evidence="1">Uncharacterized protein</fullName>
    </submittedName>
</protein>
<dbReference type="AlphaFoldDB" id="A0A6L7I3Q2"/>
<dbReference type="Proteomes" id="UP000474778">
    <property type="component" value="Unassembled WGS sequence"/>
</dbReference>
<dbReference type="EMBL" id="WRPA01000014">
    <property type="protein sequence ID" value="MXR69951.1"/>
    <property type="molecule type" value="Genomic_DNA"/>
</dbReference>
<keyword evidence="2" id="KW-1185">Reference proteome</keyword>
<proteinExistence type="predicted"/>
<reference evidence="1 2" key="1">
    <citation type="submission" date="2019-12" db="EMBL/GenBank/DDBJ databases">
        <title>Shewanella insulae sp. nov., isolated from a tidal flat.</title>
        <authorList>
            <person name="Yoon J.-H."/>
        </authorList>
    </citation>
    <scope>NUCLEOTIDE SEQUENCE [LARGE SCALE GENOMIC DNA]</scope>
    <source>
        <strain evidence="1 2">JBTF-M18</strain>
    </source>
</reference>
<organism evidence="1 2">
    <name type="scientific">Shewanella insulae</name>
    <dbReference type="NCBI Taxonomy" id="2681496"/>
    <lineage>
        <taxon>Bacteria</taxon>
        <taxon>Pseudomonadati</taxon>
        <taxon>Pseudomonadota</taxon>
        <taxon>Gammaproteobacteria</taxon>
        <taxon>Alteromonadales</taxon>
        <taxon>Shewanellaceae</taxon>
        <taxon>Shewanella</taxon>
    </lineage>
</organism>
<evidence type="ECO:0000313" key="1">
    <source>
        <dbReference type="EMBL" id="MXR69951.1"/>
    </source>
</evidence>
<sequence>MANSITPPQFEPAFDIVTAMREGRLNRSKAIELMAKTGFGLASAAFYLNALLIMPTGEVYKKPSVIAQLAIICSDLWMR</sequence>
<gene>
    <name evidence="1" type="ORF">GNT65_14910</name>
</gene>
<evidence type="ECO:0000313" key="2">
    <source>
        <dbReference type="Proteomes" id="UP000474778"/>
    </source>
</evidence>
<dbReference type="RefSeq" id="WP_160797567.1">
    <property type="nucleotide sequence ID" value="NZ_WRPA01000014.1"/>
</dbReference>
<comment type="caution">
    <text evidence="1">The sequence shown here is derived from an EMBL/GenBank/DDBJ whole genome shotgun (WGS) entry which is preliminary data.</text>
</comment>
<name>A0A6L7I3Q2_9GAMM</name>
<accession>A0A6L7I3Q2</accession>